<dbReference type="GeneID" id="64969452"/>
<dbReference type="EMBL" id="AP024443">
    <property type="protein sequence ID" value="BCS19447.1"/>
    <property type="molecule type" value="Genomic_DNA"/>
</dbReference>
<reference evidence="2" key="2">
    <citation type="submission" date="2021-02" db="EMBL/GenBank/DDBJ databases">
        <title>Aspergillus puulaauensis MK2 genome sequence.</title>
        <authorList>
            <person name="Futagami T."/>
            <person name="Mori K."/>
            <person name="Kadooka C."/>
            <person name="Tanaka T."/>
        </authorList>
    </citation>
    <scope>NUCLEOTIDE SEQUENCE</scope>
    <source>
        <strain evidence="2">MK2</strain>
    </source>
</reference>
<dbReference type="OrthoDB" id="4485699at2759"/>
<gene>
    <name evidence="2" type="ORF">APUU_12275A</name>
</gene>
<evidence type="ECO:0000313" key="3">
    <source>
        <dbReference type="Proteomes" id="UP000654913"/>
    </source>
</evidence>
<sequence length="183" mass="19831">MGSNDAEIILSNYTGQGGHVTLKAAIEETLSDNAISGNLFSQIQRTLGVTARDLGMTRTLAGAGGVAYTARHKVTLCTKAPGGRRSENLDFYITESQGNHIMGRYDIVLGMFSADRLLLNDTSRHVAPLCLDKGKDPAKFNKESEEKGKAGRGKAQQADAESERIKKERNANQGQPRSNIQPR</sequence>
<dbReference type="RefSeq" id="XP_041551641.1">
    <property type="nucleotide sequence ID" value="XM_041698458.1"/>
</dbReference>
<accession>A0A7R7XDJ9</accession>
<feature type="compositionally biased region" description="Basic and acidic residues" evidence="1">
    <location>
        <begin position="161"/>
        <end position="170"/>
    </location>
</feature>
<feature type="compositionally biased region" description="Basic and acidic residues" evidence="1">
    <location>
        <begin position="132"/>
        <end position="149"/>
    </location>
</feature>
<dbReference type="Proteomes" id="UP000654913">
    <property type="component" value="Chromosome 1"/>
</dbReference>
<organism evidence="2 3">
    <name type="scientific">Aspergillus puulaauensis</name>
    <dbReference type="NCBI Taxonomy" id="1220207"/>
    <lineage>
        <taxon>Eukaryota</taxon>
        <taxon>Fungi</taxon>
        <taxon>Dikarya</taxon>
        <taxon>Ascomycota</taxon>
        <taxon>Pezizomycotina</taxon>
        <taxon>Eurotiomycetes</taxon>
        <taxon>Eurotiomycetidae</taxon>
        <taxon>Eurotiales</taxon>
        <taxon>Aspergillaceae</taxon>
        <taxon>Aspergillus</taxon>
    </lineage>
</organism>
<evidence type="ECO:0000256" key="1">
    <source>
        <dbReference type="SAM" id="MobiDB-lite"/>
    </source>
</evidence>
<feature type="region of interest" description="Disordered" evidence="1">
    <location>
        <begin position="130"/>
        <end position="183"/>
    </location>
</feature>
<feature type="compositionally biased region" description="Polar residues" evidence="1">
    <location>
        <begin position="171"/>
        <end position="183"/>
    </location>
</feature>
<evidence type="ECO:0000313" key="2">
    <source>
        <dbReference type="EMBL" id="BCS19447.1"/>
    </source>
</evidence>
<proteinExistence type="predicted"/>
<name>A0A7R7XDJ9_9EURO</name>
<dbReference type="KEGG" id="apuu:APUU_12275A"/>
<dbReference type="AlphaFoldDB" id="A0A7R7XDJ9"/>
<keyword evidence="3" id="KW-1185">Reference proteome</keyword>
<reference evidence="2" key="1">
    <citation type="submission" date="2021-01" db="EMBL/GenBank/DDBJ databases">
        <authorList>
            <consortium name="Aspergillus puulaauensis MK2 genome sequencing consortium"/>
            <person name="Kazuki M."/>
            <person name="Futagami T."/>
        </authorList>
    </citation>
    <scope>NUCLEOTIDE SEQUENCE</scope>
    <source>
        <strain evidence="2">MK2</strain>
    </source>
</reference>
<protein>
    <submittedName>
        <fullName evidence="2">Uncharacterized protein</fullName>
    </submittedName>
</protein>